<dbReference type="PANTHER" id="PTHR21497">
    <property type="entry name" value="UBIQUITIN LIGASE E3 ALPHA-RELATED"/>
    <property type="match status" value="1"/>
</dbReference>
<dbReference type="Proteomes" id="UP000050795">
    <property type="component" value="Unassembled WGS sequence"/>
</dbReference>
<evidence type="ECO:0000256" key="4">
    <source>
        <dbReference type="ARBA" id="ARBA00022723"/>
    </source>
</evidence>
<evidence type="ECO:0000256" key="6">
    <source>
        <dbReference type="ARBA" id="ARBA00022786"/>
    </source>
</evidence>
<evidence type="ECO:0000256" key="5">
    <source>
        <dbReference type="ARBA" id="ARBA00022771"/>
    </source>
</evidence>
<evidence type="ECO:0000256" key="7">
    <source>
        <dbReference type="ARBA" id="ARBA00022833"/>
    </source>
</evidence>
<comment type="function">
    <text evidence="10">Ubiquitin ligase protein which is a component of the N-end rule pathway. Recognizes and binds to proteins bearing specific N-terminal residues that are destabilizing according to the N-end rule, leading to their ubiquitination and subsequent degradation.</text>
</comment>
<dbReference type="InterPro" id="IPR014719">
    <property type="entry name" value="Ribosomal_bL12_C/ClpS-like"/>
</dbReference>
<comment type="pathway">
    <text evidence="2 10">Protein modification; protein ubiquitination.</text>
</comment>
<feature type="region of interest" description="Disordered" evidence="11">
    <location>
        <begin position="2129"/>
        <end position="2159"/>
    </location>
</feature>
<dbReference type="GO" id="GO:0071596">
    <property type="term" value="P:ubiquitin-dependent protein catabolic process via the N-end rule pathway"/>
    <property type="evidence" value="ECO:0007669"/>
    <property type="project" value="UniProtKB-UniRule"/>
</dbReference>
<keyword evidence="7 10" id="KW-0862">Zinc</keyword>
<dbReference type="InterPro" id="IPR003769">
    <property type="entry name" value="ClpS_core"/>
</dbReference>
<proteinExistence type="inferred from homology"/>
<evidence type="ECO:0000256" key="8">
    <source>
        <dbReference type="ARBA" id="ARBA00046341"/>
    </source>
</evidence>
<evidence type="ECO:0000313" key="14">
    <source>
        <dbReference type="WBParaSite" id="TREG1_21610.2"/>
    </source>
</evidence>
<feature type="region of interest" description="Disordered" evidence="11">
    <location>
        <begin position="1133"/>
        <end position="1157"/>
    </location>
</feature>
<dbReference type="SMART" id="SM00396">
    <property type="entry name" value="ZnF_UBR1"/>
    <property type="match status" value="1"/>
</dbReference>
<feature type="region of interest" description="Disordered" evidence="11">
    <location>
        <begin position="1980"/>
        <end position="2018"/>
    </location>
</feature>
<feature type="compositionally biased region" description="Low complexity" evidence="11">
    <location>
        <begin position="1994"/>
        <end position="2013"/>
    </location>
</feature>
<organism evidence="13 14">
    <name type="scientific">Trichobilharzia regenti</name>
    <name type="common">Nasal bird schistosome</name>
    <dbReference type="NCBI Taxonomy" id="157069"/>
    <lineage>
        <taxon>Eukaryota</taxon>
        <taxon>Metazoa</taxon>
        <taxon>Spiralia</taxon>
        <taxon>Lophotrochozoa</taxon>
        <taxon>Platyhelminthes</taxon>
        <taxon>Trematoda</taxon>
        <taxon>Digenea</taxon>
        <taxon>Strigeidida</taxon>
        <taxon>Schistosomatoidea</taxon>
        <taxon>Schistosomatidae</taxon>
        <taxon>Trichobilharzia</taxon>
    </lineage>
</organism>
<feature type="zinc finger region" description="UBR-type" evidence="9">
    <location>
        <begin position="106"/>
        <end position="177"/>
    </location>
</feature>
<dbReference type="PANTHER" id="PTHR21497:SF24">
    <property type="entry name" value="E3 UBIQUITIN-PROTEIN LIGASE UBR1"/>
    <property type="match status" value="1"/>
</dbReference>
<dbReference type="Pfam" id="PF02617">
    <property type="entry name" value="ClpS"/>
    <property type="match status" value="1"/>
</dbReference>
<dbReference type="WBParaSite" id="TREG1_21610.2">
    <property type="protein sequence ID" value="TREG1_21610.2"/>
    <property type="gene ID" value="TREG1_21610"/>
</dbReference>
<comment type="catalytic activity">
    <reaction evidence="1 10">
        <text>S-ubiquitinyl-[E2 ubiquitin-conjugating enzyme]-L-cysteine + [acceptor protein]-L-lysine = [E2 ubiquitin-conjugating enzyme]-L-cysteine + N(6)-ubiquitinyl-[acceptor protein]-L-lysine.</text>
        <dbReference type="EC" id="2.3.2.27"/>
    </reaction>
</comment>
<keyword evidence="4 10" id="KW-0479">Metal-binding</keyword>
<dbReference type="InterPro" id="IPR039164">
    <property type="entry name" value="UBR1-like"/>
</dbReference>
<dbReference type="GO" id="GO:0016567">
    <property type="term" value="P:protein ubiquitination"/>
    <property type="evidence" value="ECO:0007669"/>
    <property type="project" value="UniProtKB-UniRule"/>
</dbReference>
<name>A0AA85J9Q9_TRIRE</name>
<protein>
    <recommendedName>
        <fullName evidence="10">E3 ubiquitin-protein ligase</fullName>
        <ecNumber evidence="10">2.3.2.27</ecNumber>
    </recommendedName>
</protein>
<dbReference type="Gene3D" id="3.30.1390.10">
    <property type="match status" value="1"/>
</dbReference>
<dbReference type="FunFam" id="2.10.110.30:FF:000001">
    <property type="entry name" value="E3 ubiquitin-protein ligase UBR2 isoform 1"/>
    <property type="match status" value="1"/>
</dbReference>
<dbReference type="GO" id="GO:0000151">
    <property type="term" value="C:ubiquitin ligase complex"/>
    <property type="evidence" value="ECO:0007669"/>
    <property type="project" value="TreeGrafter"/>
</dbReference>
<evidence type="ECO:0000256" key="3">
    <source>
        <dbReference type="ARBA" id="ARBA00022679"/>
    </source>
</evidence>
<dbReference type="Gene3D" id="2.10.110.30">
    <property type="match status" value="1"/>
</dbReference>
<feature type="domain" description="UBR-type" evidence="12">
    <location>
        <begin position="106"/>
        <end position="177"/>
    </location>
</feature>
<sequence length="2664" mass="298867">MEFAEALLSCDNADFERILYDEVRTQAFTVCAPQVMKPPENLGSDSFGESDFESGKSEYCALEKTLFRSFEQYIAGRDIMTSTEDSGECANRLECHLRSLAPAQQGICGRIFQANEPTYCCRDCAMDPTCVLCRACFFNSAHMKHNYKISTSSGVGYCDCGDPEAWRSDAWCELHKGSSEHPEGGDIEEKVVPSKLDDINDIDVKLKAELDHLRQRINSLPPDVVRRTGRLLKPLLNSAALCLTDLIQGTHRLTTEILSSQLRKGGSSITESSSETGVAEEKVLIDDLWSTDDGVVDYTLDNEGVWESWPPPMSHIPLVLSVDDALTLGYDNWPRTASMHRSLHDVEARCLAQLERARIYHPRLFPPRPMRTASDRTAASRAFLVLLYNNEYHNYEQVIKTLRRVLDCTTQEGTHHAVLVNCDGRTVLQMNFTITQAANLASALMRTSTSLSSRPLKCEAQHADIYSLEVFFSLFLRWLRRFCDQVPSLRPVICHAILGHFPEIDNAVKKSTQPDILPILPHSDMVKDDSFLSFILARHSLSWRSVRQEMLRLIMSVLLKDNFYRAVFAIKFSRLYTRLLQNHIYDDHLDGDTLCSLSCQFYTVTSLARQLLEHNSVLSRLLSRLASAFEFNSILLPHFYLPTTYQNIQVDIQEELTVSNLNNDANISWLNSAFDLLRRLNPFEWGLSTRAMSPANCSYVNPRVLAWPAGNTLGRSLFHPFERLFGVIHDVDYILASLTNVRPLANDEIISSSSTTTRNSWWTQAARLSYMEYIRKLLYMLSFVQDMNGMQRQTQAHVEEELEWASGFYIMSVLISLLGLTVQVASSDYELYKLVLCEARQAFEMRIGIMDRRFRIRALSSIDEKPEDSKNTQSNDNPDKIHFHSLGVTTEVYIYDVLLYRISSIQPIPRFLASLYGHGLEMGLTFRELGLLDQAFLNLLIERPLQIFAFCAQYNAKMWVRNGYAAQQSITNLFNPSMRVELVDRDIQLLQIASCVLPPDEFIIRLVHKFHLGNYLRSDASSKEPGPGRVQAVEMLLRVLLSCITNRSRPSIGQFTKEYYLCNNNRSIGSNCLNDIVLDMDSEIYYPNLISDVIHTLCSKPLSYSELLSMLPYQSTSCLLMKINTEELDVLKQQHHSKDSDAEMTSEESQSTASCSMEIGPRPVLPASVSRSANKRAMENALPKILRKVAVQSSVNGRTLFSLRPEILAYRFDRFYWGYRQPEQTTAEASVSKCLKKWIQEQNNPDLKNLPIPPPPPRPLHSFIPSVRPGPLRLLRSVTFVRLIKTLLEIANSHGTAASWWSHSLLDLVLHLIIVALYEDELEGSKTGRYPFLEAVARVPVENESDIQLRQLALSHHWLKPSPDDHLKISAALEDNCITSRLLRILNSSYHDEQSDLIRWTLNHWSKVVENITGDQTPSETINKPSPYQLCNTAIKQDRAEKARSRRSRIMARMSNMQKNFMNSLSQNETAANESESMNANDPQLNDNGNQQAMQTDPVVASAVQQCALGPTRLLGGAAFILDGLSPTPGGTSAAPNAELVTCNLCLEEMPEQVSSRMVMAAHVCRSSVLSSRGIGWLEGPVTMVVVRRLSSENRMIDSQASISVDNQSQTEDSVDLEDDNYRKQLRPFLASVATTAIAASRGSSVFGFGLLPELICGVRCLEVKNDNLSEASYSMDIDSDYTGIDDIVLAAQQMSDSHDNGRLILDPWHPRPLVSSRDPIAEEGSFLSFCSHPMHATCKTKYARQLKGRIDHINRRNSSILVFDFRCPLCKCISTLDLPILGPVYSDLPVEWLSLRLLPSGDRQSNPNNVDFRPLSSWLCSLARWLEIFSDSKDYVLGDYLQSDCSPFTECTSAGNSEEPTMIEPCLLKDYSMQNVNNMISRNVNLLKQSLCTFFSQPLDKILVDLDLTLPSLEDLGVSENCEIVSKLVHSLVERIRHSVIQPEENNGDNGKCTSQVDSASASLRRNINSILNPMTRHFFTNRRSSRRSSDTSNIAGNSSNSANNNNTTINGRIHSRNLLPSHSSPLVTSNLFTFVQRLASLCQPRSLDSLVQRPNIRRGTEVTEVVVNNAPVLVAIPDEDNQVEGGYVEADDEVQVNLYANNPTLPVPDQNVQLVITQTEYNTTADDGTTGVTVTGNSVTPSVTSPNTEQSFRDQLPFSSNNPIETLSDAIELFYSDFLNLYTCLHAHGASFPYTTTTMSQPPPATTPSSSKSTLAELERKTACTNDYRGIISSYDFLKKYVDCVIQAARNVVCLASSDWRALRHSVAYTLIVSERTLRLNCSHDNFFNGGLAERRLCGLGNLLRVSFAAHSRHAVVSRGCPISCDTNDSKSSNHRYCWPHLRSHPIFWWWWSYCVPFDSIPKSQLQDIPSGCRLNNPSTISDIAETAVSVAATEDAAFLWRLLIPLSGEYANIHSRALDDDCSLEELKQDTCSQSPPYSSKGSMSKHPTSVLWDVDITFLFISLLHLRPGLEGNGVSDCQCTRLAQEADSNIASESGAALLGAHLLACDEGRPRQPIGDSHETHLLRLCYTALLVQTLLAWEPKMNCLDYLKSNNLIPQSCTWDDASIKSVNWDLPELLEVWVFLRGLSGLPSIDLPHNDPAYLAHLTQSLSLFLRANCLPFLRIAAFVMHKITGVDVPADFRQPTSADNMSGCSCVLFYF</sequence>
<dbReference type="SUPFAM" id="SSF54736">
    <property type="entry name" value="ClpS-like"/>
    <property type="match status" value="1"/>
</dbReference>
<evidence type="ECO:0000256" key="9">
    <source>
        <dbReference type="PROSITE-ProRule" id="PRU00508"/>
    </source>
</evidence>
<evidence type="ECO:0000313" key="13">
    <source>
        <dbReference type="Proteomes" id="UP000050795"/>
    </source>
</evidence>
<evidence type="ECO:0000256" key="11">
    <source>
        <dbReference type="SAM" id="MobiDB-lite"/>
    </source>
</evidence>
<dbReference type="Pfam" id="PF02207">
    <property type="entry name" value="zf-UBR"/>
    <property type="match status" value="1"/>
</dbReference>
<dbReference type="PROSITE" id="PS51157">
    <property type="entry name" value="ZF_UBR"/>
    <property type="match status" value="1"/>
</dbReference>
<dbReference type="Pfam" id="PF18995">
    <property type="entry name" value="PRT6_C"/>
    <property type="match status" value="1"/>
</dbReference>
<evidence type="ECO:0000259" key="12">
    <source>
        <dbReference type="PROSITE" id="PS51157"/>
    </source>
</evidence>
<accession>A0AA85J9Q9</accession>
<evidence type="ECO:0000256" key="1">
    <source>
        <dbReference type="ARBA" id="ARBA00000900"/>
    </source>
</evidence>
<dbReference type="InterPro" id="IPR003126">
    <property type="entry name" value="Znf_UBR"/>
</dbReference>
<dbReference type="InterPro" id="IPR044046">
    <property type="entry name" value="E3_ligase_UBR-like_C"/>
</dbReference>
<comment type="similarity">
    <text evidence="8 10">Belongs to the E3 ubiquitin-protein ligase UBR1-like family.</text>
</comment>
<dbReference type="EC" id="2.3.2.27" evidence="10"/>
<dbReference type="CDD" id="cd19672">
    <property type="entry name" value="UBR-box_UBR1_like"/>
    <property type="match status" value="1"/>
</dbReference>
<keyword evidence="6 10" id="KW-0833">Ubl conjugation pathway</keyword>
<evidence type="ECO:0000256" key="2">
    <source>
        <dbReference type="ARBA" id="ARBA00004906"/>
    </source>
</evidence>
<dbReference type="GO" id="GO:0008270">
    <property type="term" value="F:zinc ion binding"/>
    <property type="evidence" value="ECO:0007669"/>
    <property type="project" value="UniProtKB-UniRule"/>
</dbReference>
<feature type="region of interest" description="Disordered" evidence="11">
    <location>
        <begin position="1466"/>
        <end position="1492"/>
    </location>
</feature>
<feature type="compositionally biased region" description="Low complexity" evidence="11">
    <location>
        <begin position="2129"/>
        <end position="2148"/>
    </location>
</feature>
<keyword evidence="13" id="KW-1185">Reference proteome</keyword>
<reference evidence="13" key="1">
    <citation type="submission" date="2022-06" db="EMBL/GenBank/DDBJ databases">
        <authorList>
            <person name="Berger JAMES D."/>
            <person name="Berger JAMES D."/>
        </authorList>
    </citation>
    <scope>NUCLEOTIDE SEQUENCE [LARGE SCALE GENOMIC DNA]</scope>
</reference>
<evidence type="ECO:0000256" key="10">
    <source>
        <dbReference type="RuleBase" id="RU366018"/>
    </source>
</evidence>
<keyword evidence="3 10" id="KW-0808">Transferase</keyword>
<dbReference type="GO" id="GO:0005737">
    <property type="term" value="C:cytoplasm"/>
    <property type="evidence" value="ECO:0007669"/>
    <property type="project" value="TreeGrafter"/>
</dbReference>
<dbReference type="GO" id="GO:0061630">
    <property type="term" value="F:ubiquitin protein ligase activity"/>
    <property type="evidence" value="ECO:0007669"/>
    <property type="project" value="UniProtKB-UniRule"/>
</dbReference>
<reference evidence="14" key="2">
    <citation type="submission" date="2023-11" db="UniProtKB">
        <authorList>
            <consortium name="WormBaseParasite"/>
        </authorList>
    </citation>
    <scope>IDENTIFICATION</scope>
</reference>
<keyword evidence="5 10" id="KW-0863">Zinc-finger</keyword>